<dbReference type="InterPro" id="IPR050469">
    <property type="entry name" value="Diguanylate_Cyclase"/>
</dbReference>
<dbReference type="PANTHER" id="PTHR45138">
    <property type="entry name" value="REGULATORY COMPONENTS OF SENSORY TRANSDUCTION SYSTEM"/>
    <property type="match status" value="1"/>
</dbReference>
<keyword evidence="4" id="KW-1185">Reference proteome</keyword>
<dbReference type="RefSeq" id="WP_184126900.1">
    <property type="nucleotide sequence ID" value="NZ_JACHFL010000001.1"/>
</dbReference>
<keyword evidence="1" id="KW-0812">Transmembrane</keyword>
<dbReference type="Pfam" id="PF00990">
    <property type="entry name" value="GGDEF"/>
    <property type="match status" value="1"/>
</dbReference>
<feature type="transmembrane region" description="Helical" evidence="1">
    <location>
        <begin position="98"/>
        <end position="117"/>
    </location>
</feature>
<evidence type="ECO:0000259" key="2">
    <source>
        <dbReference type="PROSITE" id="PS50887"/>
    </source>
</evidence>
<dbReference type="Gene3D" id="3.30.70.270">
    <property type="match status" value="1"/>
</dbReference>
<proteinExistence type="predicted"/>
<dbReference type="SUPFAM" id="SSF55073">
    <property type="entry name" value="Nucleotide cyclase"/>
    <property type="match status" value="1"/>
</dbReference>
<dbReference type="Proteomes" id="UP000552709">
    <property type="component" value="Unassembled WGS sequence"/>
</dbReference>
<feature type="transmembrane region" description="Helical" evidence="1">
    <location>
        <begin position="155"/>
        <end position="174"/>
    </location>
</feature>
<dbReference type="PROSITE" id="PS50887">
    <property type="entry name" value="GGDEF"/>
    <property type="match status" value="1"/>
</dbReference>
<dbReference type="EMBL" id="JACHFL010000001">
    <property type="protein sequence ID" value="MBB5360973.1"/>
    <property type="molecule type" value="Genomic_DNA"/>
</dbReference>
<dbReference type="InterPro" id="IPR000160">
    <property type="entry name" value="GGDEF_dom"/>
</dbReference>
<reference evidence="3 4" key="1">
    <citation type="submission" date="2020-08" db="EMBL/GenBank/DDBJ databases">
        <title>Genomic Encyclopedia of Type Strains, Phase IV (KMG-IV): sequencing the most valuable type-strain genomes for metagenomic binning, comparative biology and taxonomic classification.</title>
        <authorList>
            <person name="Goeker M."/>
        </authorList>
    </citation>
    <scope>NUCLEOTIDE SEQUENCE [LARGE SCALE GENOMIC DNA]</scope>
    <source>
        <strain evidence="3 4">DSM 27939</strain>
    </source>
</reference>
<sequence length="351" mass="38519">MALPSTPDRTYRRSALLMLLIGGLITSLITVILQVSIMTPLETVSLLLIVVKNAGLVVWLWRRPSDLTRVGLIELTLQIGAAVFRLTQLLLFDQTAHGLGGYSYWMVMSYLVASLVLRPSAFLLASLGQYAALIAVGAAFWWAPDIAPDIRAAQANLLLQLYLMHGTVIAFLFLQHQLRRQYVQALLQAEREANLAQVDALTGLPNRRQLQAWLAADLGRVADNQPLSLVLFDLDHFKQVNDTYGHEMGDRVLRDTALAASDAVGQGDRVGRWGGEEFLILIAGDQAAAQQVAARLRSAMRSLWHPESRAITVSCGISQASLIDTPETLLRRADTALYQAKSAGRDTARAI</sequence>
<dbReference type="SMART" id="SM00267">
    <property type="entry name" value="GGDEF"/>
    <property type="match status" value="1"/>
</dbReference>
<feature type="transmembrane region" description="Helical" evidence="1">
    <location>
        <begin position="43"/>
        <end position="61"/>
    </location>
</feature>
<dbReference type="CDD" id="cd01949">
    <property type="entry name" value="GGDEF"/>
    <property type="match status" value="1"/>
</dbReference>
<dbReference type="GO" id="GO:0043709">
    <property type="term" value="P:cell adhesion involved in single-species biofilm formation"/>
    <property type="evidence" value="ECO:0007669"/>
    <property type="project" value="TreeGrafter"/>
</dbReference>
<evidence type="ECO:0000256" key="1">
    <source>
        <dbReference type="SAM" id="Phobius"/>
    </source>
</evidence>
<gene>
    <name evidence="3" type="ORF">HNQ08_000044</name>
</gene>
<dbReference type="PANTHER" id="PTHR45138:SF9">
    <property type="entry name" value="DIGUANYLATE CYCLASE DGCM-RELATED"/>
    <property type="match status" value="1"/>
</dbReference>
<feature type="transmembrane region" description="Helical" evidence="1">
    <location>
        <begin position="15"/>
        <end position="37"/>
    </location>
</feature>
<accession>A0A7W8NDP8</accession>
<evidence type="ECO:0000313" key="3">
    <source>
        <dbReference type="EMBL" id="MBB5360973.1"/>
    </source>
</evidence>
<evidence type="ECO:0000313" key="4">
    <source>
        <dbReference type="Proteomes" id="UP000552709"/>
    </source>
</evidence>
<dbReference type="AlphaFoldDB" id="A0A7W8NDP8"/>
<dbReference type="InterPro" id="IPR029787">
    <property type="entry name" value="Nucleotide_cyclase"/>
</dbReference>
<feature type="domain" description="GGDEF" evidence="2">
    <location>
        <begin position="225"/>
        <end position="351"/>
    </location>
</feature>
<feature type="transmembrane region" description="Helical" evidence="1">
    <location>
        <begin position="122"/>
        <end position="143"/>
    </location>
</feature>
<dbReference type="GO" id="GO:1902201">
    <property type="term" value="P:negative regulation of bacterial-type flagellum-dependent cell motility"/>
    <property type="evidence" value="ECO:0007669"/>
    <property type="project" value="TreeGrafter"/>
</dbReference>
<keyword evidence="1" id="KW-1133">Transmembrane helix</keyword>
<name>A0A7W8NDP8_9DEIO</name>
<protein>
    <submittedName>
        <fullName evidence="3">Diguanylate cyclase (GGDEF)-like protein</fullName>
    </submittedName>
</protein>
<dbReference type="FunFam" id="3.30.70.270:FF:000001">
    <property type="entry name" value="Diguanylate cyclase domain protein"/>
    <property type="match status" value="1"/>
</dbReference>
<dbReference type="GO" id="GO:0005886">
    <property type="term" value="C:plasma membrane"/>
    <property type="evidence" value="ECO:0007669"/>
    <property type="project" value="TreeGrafter"/>
</dbReference>
<dbReference type="InterPro" id="IPR043128">
    <property type="entry name" value="Rev_trsase/Diguanyl_cyclase"/>
</dbReference>
<comment type="caution">
    <text evidence="3">The sequence shown here is derived from an EMBL/GenBank/DDBJ whole genome shotgun (WGS) entry which is preliminary data.</text>
</comment>
<dbReference type="NCBIfam" id="TIGR00254">
    <property type="entry name" value="GGDEF"/>
    <property type="match status" value="1"/>
</dbReference>
<keyword evidence="1" id="KW-0472">Membrane</keyword>
<dbReference type="GO" id="GO:0052621">
    <property type="term" value="F:diguanylate cyclase activity"/>
    <property type="evidence" value="ECO:0007669"/>
    <property type="project" value="TreeGrafter"/>
</dbReference>
<organism evidence="3 4">
    <name type="scientific">Deinococcus humi</name>
    <dbReference type="NCBI Taxonomy" id="662880"/>
    <lineage>
        <taxon>Bacteria</taxon>
        <taxon>Thermotogati</taxon>
        <taxon>Deinococcota</taxon>
        <taxon>Deinococci</taxon>
        <taxon>Deinococcales</taxon>
        <taxon>Deinococcaceae</taxon>
        <taxon>Deinococcus</taxon>
    </lineage>
</organism>